<comment type="caution">
    <text evidence="2">The sequence shown here is derived from an EMBL/GenBank/DDBJ whole genome shotgun (WGS) entry which is preliminary data.</text>
</comment>
<evidence type="ECO:0000313" key="3">
    <source>
        <dbReference type="Proteomes" id="UP001500325"/>
    </source>
</evidence>
<sequence>MTERTGDAPGDEGAEPSLTGGGGAGTARGDFDHEGNPRGGDPDRTDAGATDDAARELDREYESEPTRSE</sequence>
<accession>A0ABP8VXF1</accession>
<feature type="compositionally biased region" description="Basic and acidic residues" evidence="1">
    <location>
        <begin position="29"/>
        <end position="69"/>
    </location>
</feature>
<name>A0ABP8VXF1_9PSEU</name>
<evidence type="ECO:0000313" key="2">
    <source>
        <dbReference type="EMBL" id="GAA4674368.1"/>
    </source>
</evidence>
<dbReference type="RefSeq" id="WP_345377739.1">
    <property type="nucleotide sequence ID" value="NZ_BAABIC010000001.1"/>
</dbReference>
<feature type="region of interest" description="Disordered" evidence="1">
    <location>
        <begin position="1"/>
        <end position="69"/>
    </location>
</feature>
<evidence type="ECO:0000256" key="1">
    <source>
        <dbReference type="SAM" id="MobiDB-lite"/>
    </source>
</evidence>
<dbReference type="Proteomes" id="UP001500325">
    <property type="component" value="Unassembled WGS sequence"/>
</dbReference>
<reference evidence="3" key="1">
    <citation type="journal article" date="2019" name="Int. J. Syst. Evol. Microbiol.">
        <title>The Global Catalogue of Microorganisms (GCM) 10K type strain sequencing project: providing services to taxonomists for standard genome sequencing and annotation.</title>
        <authorList>
            <consortium name="The Broad Institute Genomics Platform"/>
            <consortium name="The Broad Institute Genome Sequencing Center for Infectious Disease"/>
            <person name="Wu L."/>
            <person name="Ma J."/>
        </authorList>
    </citation>
    <scope>NUCLEOTIDE SEQUENCE [LARGE SCALE GENOMIC DNA]</scope>
    <source>
        <strain evidence="3">JCM 18055</strain>
    </source>
</reference>
<proteinExistence type="predicted"/>
<protein>
    <submittedName>
        <fullName evidence="2">Uncharacterized protein</fullName>
    </submittedName>
</protein>
<gene>
    <name evidence="2" type="ORF">GCM10023215_02440</name>
</gene>
<dbReference type="EMBL" id="BAABIC010000001">
    <property type="protein sequence ID" value="GAA4674368.1"/>
    <property type="molecule type" value="Genomic_DNA"/>
</dbReference>
<keyword evidence="3" id="KW-1185">Reference proteome</keyword>
<organism evidence="2 3">
    <name type="scientific">Pseudonocardia yuanmonensis</name>
    <dbReference type="NCBI Taxonomy" id="1095914"/>
    <lineage>
        <taxon>Bacteria</taxon>
        <taxon>Bacillati</taxon>
        <taxon>Actinomycetota</taxon>
        <taxon>Actinomycetes</taxon>
        <taxon>Pseudonocardiales</taxon>
        <taxon>Pseudonocardiaceae</taxon>
        <taxon>Pseudonocardia</taxon>
    </lineage>
</organism>